<dbReference type="EMBL" id="OB797194">
    <property type="protein sequence ID" value="CAD7434155.1"/>
    <property type="molecule type" value="Genomic_DNA"/>
</dbReference>
<reference evidence="2" key="1">
    <citation type="submission" date="2020-11" db="EMBL/GenBank/DDBJ databases">
        <authorList>
            <person name="Tran Van P."/>
        </authorList>
    </citation>
    <scope>NUCLEOTIDE SEQUENCE</scope>
</reference>
<dbReference type="AlphaFoldDB" id="A0A7R9HTA0"/>
<evidence type="ECO:0000256" key="1">
    <source>
        <dbReference type="SAM" id="MobiDB-lite"/>
    </source>
</evidence>
<protein>
    <submittedName>
        <fullName evidence="2">Uncharacterized protein</fullName>
    </submittedName>
</protein>
<gene>
    <name evidence="2" type="ORF">TMSB3V08_LOCUS10812</name>
</gene>
<feature type="region of interest" description="Disordered" evidence="1">
    <location>
        <begin position="54"/>
        <end position="78"/>
    </location>
</feature>
<sequence>MRRVTEGCDATMPRKRSTNQRPLMDWWTKLLLRSARRSMEETLRFIESRVKNDRLSTGRRNAASNGSKESKDRKWNTRGRNPQCLALLGGHGPGSGEVFCPIKGPQLMPDEVRLDETLQTKIKEPLCEKITIKIKDEMVQVGEEDGYWRSGEEVDVGRIPRRIWMDAVKEDFQTSDWMMTKCFGHPGVVEVIPYDQDPPIPGLHLCDSHPAPHDWVCRGGEGVSEGVV</sequence>
<name>A0A7R9HTA0_9NEOP</name>
<accession>A0A7R9HTA0</accession>
<proteinExistence type="predicted"/>
<feature type="compositionally biased region" description="Polar residues" evidence="1">
    <location>
        <begin position="58"/>
        <end position="67"/>
    </location>
</feature>
<evidence type="ECO:0000313" key="2">
    <source>
        <dbReference type="EMBL" id="CAD7434155.1"/>
    </source>
</evidence>
<organism evidence="2">
    <name type="scientific">Timema monikensis</name>
    <dbReference type="NCBI Taxonomy" id="170555"/>
    <lineage>
        <taxon>Eukaryota</taxon>
        <taxon>Metazoa</taxon>
        <taxon>Ecdysozoa</taxon>
        <taxon>Arthropoda</taxon>
        <taxon>Hexapoda</taxon>
        <taxon>Insecta</taxon>
        <taxon>Pterygota</taxon>
        <taxon>Neoptera</taxon>
        <taxon>Polyneoptera</taxon>
        <taxon>Phasmatodea</taxon>
        <taxon>Timematodea</taxon>
        <taxon>Timematoidea</taxon>
        <taxon>Timematidae</taxon>
        <taxon>Timema</taxon>
    </lineage>
</organism>